<dbReference type="Pfam" id="PF02547">
    <property type="entry name" value="Queuosine_synth"/>
    <property type="match status" value="1"/>
</dbReference>
<keyword evidence="2" id="KW-0808">Transferase</keyword>
<evidence type="ECO:0000256" key="3">
    <source>
        <dbReference type="ARBA" id="ARBA00022691"/>
    </source>
</evidence>
<keyword evidence="1" id="KW-0963">Cytoplasm</keyword>
<dbReference type="GO" id="GO:0008616">
    <property type="term" value="P:tRNA queuosine(34) biosynthetic process"/>
    <property type="evidence" value="ECO:0007669"/>
    <property type="project" value="UniProtKB-KW"/>
</dbReference>
<gene>
    <name evidence="5" type="ORF">METZ01_LOCUS352679</name>
</gene>
<dbReference type="AlphaFoldDB" id="A0A382RRN6"/>
<evidence type="ECO:0008006" key="6">
    <source>
        <dbReference type="Google" id="ProtNLM"/>
    </source>
</evidence>
<sequence length="47" mass="5340">HLPRSTLLMLVSAFAGYDQTMTAYREAIDSEYRFYSYGDAMAIVGRT</sequence>
<keyword evidence="3" id="KW-0949">S-adenosyl-L-methionine</keyword>
<dbReference type="InterPro" id="IPR036100">
    <property type="entry name" value="QueA_sf"/>
</dbReference>
<dbReference type="GO" id="GO:0051075">
    <property type="term" value="F:S-adenosylmethionine:tRNA ribosyltransferase-isomerase activity"/>
    <property type="evidence" value="ECO:0007669"/>
    <property type="project" value="TreeGrafter"/>
</dbReference>
<reference evidence="5" key="1">
    <citation type="submission" date="2018-05" db="EMBL/GenBank/DDBJ databases">
        <authorList>
            <person name="Lanie J.A."/>
            <person name="Ng W.-L."/>
            <person name="Kazmierczak K.M."/>
            <person name="Andrzejewski T.M."/>
            <person name="Davidsen T.M."/>
            <person name="Wayne K.J."/>
            <person name="Tettelin H."/>
            <person name="Glass J.I."/>
            <person name="Rusch D."/>
            <person name="Podicherti R."/>
            <person name="Tsui H.-C.T."/>
            <person name="Winkler M.E."/>
        </authorList>
    </citation>
    <scope>NUCLEOTIDE SEQUENCE</scope>
</reference>
<feature type="non-terminal residue" evidence="5">
    <location>
        <position position="1"/>
    </location>
</feature>
<protein>
    <recommendedName>
        <fullName evidence="6">S-adenosylmethionine:tRNA ribosyltransferase-isomerase</fullName>
    </recommendedName>
</protein>
<dbReference type="PANTHER" id="PTHR30307:SF0">
    <property type="entry name" value="S-ADENOSYLMETHIONINE:TRNA RIBOSYLTRANSFERASE-ISOMERASE"/>
    <property type="match status" value="1"/>
</dbReference>
<accession>A0A382RRN6</accession>
<name>A0A382RRN6_9ZZZZ</name>
<proteinExistence type="predicted"/>
<evidence type="ECO:0000256" key="2">
    <source>
        <dbReference type="ARBA" id="ARBA00022679"/>
    </source>
</evidence>
<dbReference type="Gene3D" id="3.40.1780.10">
    <property type="entry name" value="QueA-like"/>
    <property type="match status" value="1"/>
</dbReference>
<dbReference type="SUPFAM" id="SSF111337">
    <property type="entry name" value="QueA-like"/>
    <property type="match status" value="1"/>
</dbReference>
<organism evidence="5">
    <name type="scientific">marine metagenome</name>
    <dbReference type="NCBI Taxonomy" id="408172"/>
    <lineage>
        <taxon>unclassified sequences</taxon>
        <taxon>metagenomes</taxon>
        <taxon>ecological metagenomes</taxon>
    </lineage>
</organism>
<dbReference type="EMBL" id="UINC01123385">
    <property type="protein sequence ID" value="SVC99825.1"/>
    <property type="molecule type" value="Genomic_DNA"/>
</dbReference>
<evidence type="ECO:0000256" key="4">
    <source>
        <dbReference type="ARBA" id="ARBA00022785"/>
    </source>
</evidence>
<evidence type="ECO:0000313" key="5">
    <source>
        <dbReference type="EMBL" id="SVC99825.1"/>
    </source>
</evidence>
<evidence type="ECO:0000256" key="1">
    <source>
        <dbReference type="ARBA" id="ARBA00022490"/>
    </source>
</evidence>
<keyword evidence="4" id="KW-0671">Queuosine biosynthesis</keyword>
<dbReference type="PANTHER" id="PTHR30307">
    <property type="entry name" value="S-ADENOSYLMETHIONINE:TRNA RIBOSYLTRANSFERASE-ISOMERASE"/>
    <property type="match status" value="1"/>
</dbReference>
<dbReference type="InterPro" id="IPR042118">
    <property type="entry name" value="QueA_dom1"/>
</dbReference>
<dbReference type="InterPro" id="IPR003699">
    <property type="entry name" value="QueA"/>
</dbReference>